<organism evidence="1 2">
    <name type="scientific">Panagrolaimus sp. ES5</name>
    <dbReference type="NCBI Taxonomy" id="591445"/>
    <lineage>
        <taxon>Eukaryota</taxon>
        <taxon>Metazoa</taxon>
        <taxon>Ecdysozoa</taxon>
        <taxon>Nematoda</taxon>
        <taxon>Chromadorea</taxon>
        <taxon>Rhabditida</taxon>
        <taxon>Tylenchina</taxon>
        <taxon>Panagrolaimomorpha</taxon>
        <taxon>Panagrolaimoidea</taxon>
        <taxon>Panagrolaimidae</taxon>
        <taxon>Panagrolaimus</taxon>
    </lineage>
</organism>
<dbReference type="WBParaSite" id="ES5_v2.g21064.t1">
    <property type="protein sequence ID" value="ES5_v2.g21064.t1"/>
    <property type="gene ID" value="ES5_v2.g21064"/>
</dbReference>
<reference evidence="2" key="1">
    <citation type="submission" date="2022-11" db="UniProtKB">
        <authorList>
            <consortium name="WormBaseParasite"/>
        </authorList>
    </citation>
    <scope>IDENTIFICATION</scope>
</reference>
<evidence type="ECO:0000313" key="2">
    <source>
        <dbReference type="WBParaSite" id="ES5_v2.g21064.t1"/>
    </source>
</evidence>
<protein>
    <submittedName>
        <fullName evidence="2">Uncharacterized protein</fullName>
    </submittedName>
</protein>
<accession>A0AC34FVG4</accession>
<name>A0AC34FVG4_9BILA</name>
<dbReference type="Proteomes" id="UP000887579">
    <property type="component" value="Unplaced"/>
</dbReference>
<evidence type="ECO:0000313" key="1">
    <source>
        <dbReference type="Proteomes" id="UP000887579"/>
    </source>
</evidence>
<sequence>MKILVQNVAPAETIVANEGEKNVATTSAKNMSNIFSDLIDPVLLKFIKKHQEDAINYLFDRVIGRNGDVNIKRSGAMLAHNMGLGKSFTIIAFLHTVFSNDKINKVISKALIVCPKNIVVQWKEQFNYWIDCPGRRLADNITITCIDGPSKCTRFCDVKSWYVKEEKKQILIMGYEMYGILVKEGDDFKKFLQNPGPDLVVFDEAHRLKNVETKGYKLAEKLRTARMILLTGTPLQNNLMEFYNGLHLISPRLFTSKEHFKKFFIDPIEKGRAKDAYAADVKKIGVDVLFNEVGVPKMEATIIVRPCKIQKELIEAYFDRMDPKTWEPPKKNAVIDYQAVSRILAHPSLFYEYAKESSSSLFEMMNFGLDHVKKNVLNLELSNKLMLMIKIIKYSQEVNDKVLVFSQSLLALDVTEKFLKSLSSDWKKQNAKGWGWKKGIDYFRIDGGVDSSSRHGSQIIFNNPSNPQCRLMLISTKAGSLGTNMVGANRVVIFDVCWNPTHDIQSLYRVYRLGQTKPVYIYRLVTSGTMEELVYNRQIVKEAMNHRVIDEEDIDRHFTMAQINHLYRFKYVPEDEPPLIKGDFSDDPLISSLVKNYGKAIVEVVSHNSFFDEFNENEVSEYDVVKCEEKYEKEVKKEVKKEVRKQKQKYKDLLQQMQCDMLKKHQGLSDTFCLLLT</sequence>
<proteinExistence type="predicted"/>